<proteinExistence type="predicted"/>
<protein>
    <submittedName>
        <fullName evidence="2">Uncharacterized protein</fullName>
    </submittedName>
</protein>
<reference evidence="2" key="1">
    <citation type="submission" date="2020-02" db="EMBL/GenBank/DDBJ databases">
        <authorList>
            <person name="Meier V. D."/>
        </authorList>
    </citation>
    <scope>NUCLEOTIDE SEQUENCE</scope>
    <source>
        <strain evidence="2">AVDCRST_MAG19</strain>
    </source>
</reference>
<name>A0A6J4V8I7_9BACT</name>
<feature type="region of interest" description="Disordered" evidence="1">
    <location>
        <begin position="1"/>
        <end position="34"/>
    </location>
</feature>
<organism evidence="2">
    <name type="scientific">uncultured Thermomicrobiales bacterium</name>
    <dbReference type="NCBI Taxonomy" id="1645740"/>
    <lineage>
        <taxon>Bacteria</taxon>
        <taxon>Pseudomonadati</taxon>
        <taxon>Thermomicrobiota</taxon>
        <taxon>Thermomicrobia</taxon>
        <taxon>Thermomicrobiales</taxon>
        <taxon>environmental samples</taxon>
    </lineage>
</organism>
<feature type="non-terminal residue" evidence="2">
    <location>
        <position position="1"/>
    </location>
</feature>
<dbReference type="AlphaFoldDB" id="A0A6J4V8I7"/>
<feature type="non-terminal residue" evidence="2">
    <location>
        <position position="34"/>
    </location>
</feature>
<evidence type="ECO:0000256" key="1">
    <source>
        <dbReference type="SAM" id="MobiDB-lite"/>
    </source>
</evidence>
<sequence>AQESWKGHRHGRARQGDARGGVGLFRRSRGLDHR</sequence>
<dbReference type="EMBL" id="CADCWL010000146">
    <property type="protein sequence ID" value="CAA9571645.1"/>
    <property type="molecule type" value="Genomic_DNA"/>
</dbReference>
<evidence type="ECO:0000313" key="2">
    <source>
        <dbReference type="EMBL" id="CAA9571645.1"/>
    </source>
</evidence>
<accession>A0A6J4V8I7</accession>
<gene>
    <name evidence="2" type="ORF">AVDCRST_MAG19-2834</name>
</gene>